<keyword evidence="2" id="KW-1185">Reference proteome</keyword>
<dbReference type="AlphaFoldDB" id="A0A402D4K6"/>
<dbReference type="RefSeq" id="WP_165864597.1">
    <property type="nucleotide sequence ID" value="NZ_AP025739.1"/>
</dbReference>
<dbReference type="FunCoup" id="A0A402D4K6">
    <property type="interactions" value="15"/>
</dbReference>
<dbReference type="Pfam" id="PF00440">
    <property type="entry name" value="TetR_N"/>
    <property type="match status" value="1"/>
</dbReference>
<dbReference type="PANTHER" id="PTHR30055">
    <property type="entry name" value="HTH-TYPE TRANSCRIPTIONAL REGULATOR RUTR"/>
    <property type="match status" value="1"/>
</dbReference>
<name>A0A402D4K6_9BACT</name>
<dbReference type="Gene3D" id="1.10.357.10">
    <property type="entry name" value="Tetracycline Repressor, domain 2"/>
    <property type="match status" value="1"/>
</dbReference>
<dbReference type="GO" id="GO:0000976">
    <property type="term" value="F:transcription cis-regulatory region binding"/>
    <property type="evidence" value="ECO:0007669"/>
    <property type="project" value="TreeGrafter"/>
</dbReference>
<dbReference type="Proteomes" id="UP000287394">
    <property type="component" value="Chromosome"/>
</dbReference>
<dbReference type="Gene3D" id="1.10.10.60">
    <property type="entry name" value="Homeodomain-like"/>
    <property type="match status" value="1"/>
</dbReference>
<dbReference type="Pfam" id="PF13305">
    <property type="entry name" value="TetR_C_33"/>
    <property type="match status" value="1"/>
</dbReference>
<dbReference type="KEGG" id="ccot:CCAX7_13090"/>
<accession>A0A402D4K6</accession>
<dbReference type="InterPro" id="IPR001647">
    <property type="entry name" value="HTH_TetR"/>
</dbReference>
<evidence type="ECO:0000313" key="2">
    <source>
        <dbReference type="Proteomes" id="UP000287394"/>
    </source>
</evidence>
<gene>
    <name evidence="1" type="ORF">CCAX7_13090</name>
</gene>
<dbReference type="SUPFAM" id="SSF48498">
    <property type="entry name" value="Tetracyclin repressor-like, C-terminal domain"/>
    <property type="match status" value="1"/>
</dbReference>
<dbReference type="GO" id="GO:0003700">
    <property type="term" value="F:DNA-binding transcription factor activity"/>
    <property type="evidence" value="ECO:0007669"/>
    <property type="project" value="TreeGrafter"/>
</dbReference>
<dbReference type="EMBL" id="AP025739">
    <property type="protein sequence ID" value="BDI29258.1"/>
    <property type="molecule type" value="Genomic_DNA"/>
</dbReference>
<dbReference type="SUPFAM" id="SSF46689">
    <property type="entry name" value="Homeodomain-like"/>
    <property type="match status" value="1"/>
</dbReference>
<dbReference type="PROSITE" id="PS50977">
    <property type="entry name" value="HTH_TETR_2"/>
    <property type="match status" value="1"/>
</dbReference>
<dbReference type="InterPro" id="IPR036271">
    <property type="entry name" value="Tet_transcr_reg_TetR-rel_C_sf"/>
</dbReference>
<reference evidence="1 2" key="1">
    <citation type="journal article" date="2019" name="Int. J. Syst. Evol. Microbiol.">
        <title>Capsulimonas corticalis gen. nov., sp. nov., an aerobic capsulated bacterium, of a novel bacterial order, Capsulimonadales ord. nov., of the class Armatimonadia of the phylum Armatimonadetes.</title>
        <authorList>
            <person name="Li J."/>
            <person name="Kudo C."/>
            <person name="Tonouchi A."/>
        </authorList>
    </citation>
    <scope>NUCLEOTIDE SEQUENCE [LARGE SCALE GENOMIC DNA]</scope>
    <source>
        <strain evidence="1 2">AX-7</strain>
    </source>
</reference>
<protein>
    <submittedName>
        <fullName evidence="1">TetR family transcriptional regulator</fullName>
    </submittedName>
</protein>
<organism evidence="1 2">
    <name type="scientific">Capsulimonas corticalis</name>
    <dbReference type="NCBI Taxonomy" id="2219043"/>
    <lineage>
        <taxon>Bacteria</taxon>
        <taxon>Bacillati</taxon>
        <taxon>Armatimonadota</taxon>
        <taxon>Armatimonadia</taxon>
        <taxon>Capsulimonadales</taxon>
        <taxon>Capsulimonadaceae</taxon>
        <taxon>Capsulimonas</taxon>
    </lineage>
</organism>
<sequence>MARKSSELGVEPTRKSVPRAGLDRDALVRAAVRLVDQEGVEALSLGRLAKDLGVRTPSLYNHVDGMPGLKRAIAIHGLRELHRRITQATIGREKDAAVLGLACAYREFAKSHPGLYAIAAATLDFEDPLLTSVQTEVVNSALLVLSGYHLSDADALHAVRGLRSAMHGFVTLELAGLFGMPLSIDESFDRLIATMTAGLSASE</sequence>
<evidence type="ECO:0000313" key="1">
    <source>
        <dbReference type="EMBL" id="BDI29258.1"/>
    </source>
</evidence>
<dbReference type="InterPro" id="IPR009057">
    <property type="entry name" value="Homeodomain-like_sf"/>
</dbReference>
<dbReference type="InterPro" id="IPR025996">
    <property type="entry name" value="MT1864/Rv1816-like_C"/>
</dbReference>
<dbReference type="InterPro" id="IPR050109">
    <property type="entry name" value="HTH-type_TetR-like_transc_reg"/>
</dbReference>
<proteinExistence type="predicted"/>
<dbReference type="PANTHER" id="PTHR30055:SF239">
    <property type="entry name" value="TRANSCRIPTIONAL REGULATORY PROTEIN"/>
    <property type="match status" value="1"/>
</dbReference>